<sequence>MAGPSKNMPEIDIFERARKAKAIGIPKDTLRSPHGGISGAAPLEIHGFFPWAMGGFRPRPCRTLPASAVSDVILNHYPDLQQGSRTAYFGMVPWENECSHAWIDTQGHIHQCDGIRGEFGSLGPATGSEGITLMDLKNYRRKEGHRKDWFVAWPCPKCSVRSDEIPTELEDRSWKGWAMWMNWLMDEKYTDNKHVNIVDPKFWNDVLRGRYTEISPPFDLSGQPVLAAYSSNPPWQPAVASASSSNPFSINSPTEVTGQTAHTDENTSVAAVTHGIQSASLTSTAGSSTKRSGPPDEDEPSSNKKGKQRE</sequence>
<accession>A0A7C8M5T8</accession>
<evidence type="ECO:0000256" key="1">
    <source>
        <dbReference type="SAM" id="MobiDB-lite"/>
    </source>
</evidence>
<evidence type="ECO:0000313" key="3">
    <source>
        <dbReference type="Proteomes" id="UP000481861"/>
    </source>
</evidence>
<keyword evidence="3" id="KW-1185">Reference proteome</keyword>
<dbReference type="EMBL" id="JAADJZ010000020">
    <property type="protein sequence ID" value="KAF2868255.1"/>
    <property type="molecule type" value="Genomic_DNA"/>
</dbReference>
<reference evidence="2 3" key="1">
    <citation type="submission" date="2020-01" db="EMBL/GenBank/DDBJ databases">
        <authorList>
            <consortium name="DOE Joint Genome Institute"/>
            <person name="Haridas S."/>
            <person name="Albert R."/>
            <person name="Binder M."/>
            <person name="Bloem J."/>
            <person name="Labutti K."/>
            <person name="Salamov A."/>
            <person name="Andreopoulos B."/>
            <person name="Baker S.E."/>
            <person name="Barry K."/>
            <person name="Bills G."/>
            <person name="Bluhm B.H."/>
            <person name="Cannon C."/>
            <person name="Castanera R."/>
            <person name="Culley D.E."/>
            <person name="Daum C."/>
            <person name="Ezra D."/>
            <person name="Gonzalez J.B."/>
            <person name="Henrissat B."/>
            <person name="Kuo A."/>
            <person name="Liang C."/>
            <person name="Lipzen A."/>
            <person name="Lutzoni F."/>
            <person name="Magnuson J."/>
            <person name="Mondo S."/>
            <person name="Nolan M."/>
            <person name="Ohm R."/>
            <person name="Pangilinan J."/>
            <person name="Park H.-J.H."/>
            <person name="Ramirez L."/>
            <person name="Alfaro M."/>
            <person name="Sun H."/>
            <person name="Tritt A."/>
            <person name="Yoshinaga Y."/>
            <person name="Zwiers L.-H.L."/>
            <person name="Turgeon B.G."/>
            <person name="Goodwin S.B."/>
            <person name="Spatafora J.W."/>
            <person name="Crous P.W."/>
            <person name="Grigoriev I.V."/>
        </authorList>
    </citation>
    <scope>NUCLEOTIDE SEQUENCE [LARGE SCALE GENOMIC DNA]</scope>
    <source>
        <strain evidence="2 3">CBS 611.86</strain>
    </source>
</reference>
<protein>
    <submittedName>
        <fullName evidence="2">Uncharacterized protein</fullName>
    </submittedName>
</protein>
<proteinExistence type="predicted"/>
<feature type="region of interest" description="Disordered" evidence="1">
    <location>
        <begin position="235"/>
        <end position="310"/>
    </location>
</feature>
<organism evidence="2 3">
    <name type="scientific">Massariosphaeria phaeospora</name>
    <dbReference type="NCBI Taxonomy" id="100035"/>
    <lineage>
        <taxon>Eukaryota</taxon>
        <taxon>Fungi</taxon>
        <taxon>Dikarya</taxon>
        <taxon>Ascomycota</taxon>
        <taxon>Pezizomycotina</taxon>
        <taxon>Dothideomycetes</taxon>
        <taxon>Pleosporomycetidae</taxon>
        <taxon>Pleosporales</taxon>
        <taxon>Pleosporales incertae sedis</taxon>
        <taxon>Massariosphaeria</taxon>
    </lineage>
</organism>
<gene>
    <name evidence="2" type="ORF">BDV95DRAFT_597558</name>
</gene>
<dbReference type="AlphaFoldDB" id="A0A7C8M5T8"/>
<evidence type="ECO:0000313" key="2">
    <source>
        <dbReference type="EMBL" id="KAF2868255.1"/>
    </source>
</evidence>
<comment type="caution">
    <text evidence="2">The sequence shown here is derived from an EMBL/GenBank/DDBJ whole genome shotgun (WGS) entry which is preliminary data.</text>
</comment>
<feature type="compositionally biased region" description="Low complexity" evidence="1">
    <location>
        <begin position="237"/>
        <end position="253"/>
    </location>
</feature>
<feature type="compositionally biased region" description="Polar residues" evidence="1">
    <location>
        <begin position="254"/>
        <end position="270"/>
    </location>
</feature>
<dbReference type="Proteomes" id="UP000481861">
    <property type="component" value="Unassembled WGS sequence"/>
</dbReference>
<name>A0A7C8M5T8_9PLEO</name>
<feature type="compositionally biased region" description="Low complexity" evidence="1">
    <location>
        <begin position="278"/>
        <end position="289"/>
    </location>
</feature>